<protein>
    <submittedName>
        <fullName evidence="1">Uncharacterized protein</fullName>
    </submittedName>
</protein>
<name>A0AAV4G6J9_9GAST</name>
<dbReference type="AlphaFoldDB" id="A0AAV4G6J9"/>
<reference evidence="1 2" key="1">
    <citation type="journal article" date="2021" name="Elife">
        <title>Chloroplast acquisition without the gene transfer in kleptoplastic sea slugs, Plakobranchus ocellatus.</title>
        <authorList>
            <person name="Maeda T."/>
            <person name="Takahashi S."/>
            <person name="Yoshida T."/>
            <person name="Shimamura S."/>
            <person name="Takaki Y."/>
            <person name="Nagai Y."/>
            <person name="Toyoda A."/>
            <person name="Suzuki Y."/>
            <person name="Arimoto A."/>
            <person name="Ishii H."/>
            <person name="Satoh N."/>
            <person name="Nishiyama T."/>
            <person name="Hasebe M."/>
            <person name="Maruyama T."/>
            <person name="Minagawa J."/>
            <person name="Obokata J."/>
            <person name="Shigenobu S."/>
        </authorList>
    </citation>
    <scope>NUCLEOTIDE SEQUENCE [LARGE SCALE GENOMIC DNA]</scope>
</reference>
<organism evidence="1 2">
    <name type="scientific">Elysia marginata</name>
    <dbReference type="NCBI Taxonomy" id="1093978"/>
    <lineage>
        <taxon>Eukaryota</taxon>
        <taxon>Metazoa</taxon>
        <taxon>Spiralia</taxon>
        <taxon>Lophotrochozoa</taxon>
        <taxon>Mollusca</taxon>
        <taxon>Gastropoda</taxon>
        <taxon>Heterobranchia</taxon>
        <taxon>Euthyneura</taxon>
        <taxon>Panpulmonata</taxon>
        <taxon>Sacoglossa</taxon>
        <taxon>Placobranchoidea</taxon>
        <taxon>Plakobranchidae</taxon>
        <taxon>Elysia</taxon>
    </lineage>
</organism>
<accession>A0AAV4G6J9</accession>
<sequence length="155" mass="18180">MVLTLEENPTQEETLKAITHFRTTHLFKPDQWHKKARRPYNKFKHFLKPCVSATSQSLAGKLWLPTKTFWRQQVVSRVKFFEDRRLERLENKRQVRKNRNVDVTTSVCSLPDVGTNLLIGIWAAPSIEMLSLLSSSLRDGHPYKKKFRTVVDEET</sequence>
<dbReference type="Proteomes" id="UP000762676">
    <property type="component" value="Unassembled WGS sequence"/>
</dbReference>
<evidence type="ECO:0000313" key="1">
    <source>
        <dbReference type="EMBL" id="GFR81383.1"/>
    </source>
</evidence>
<comment type="caution">
    <text evidence="1">The sequence shown here is derived from an EMBL/GenBank/DDBJ whole genome shotgun (WGS) entry which is preliminary data.</text>
</comment>
<gene>
    <name evidence="1" type="ORF">ElyMa_002338900</name>
</gene>
<proteinExistence type="predicted"/>
<dbReference type="EMBL" id="BMAT01004824">
    <property type="protein sequence ID" value="GFR81383.1"/>
    <property type="molecule type" value="Genomic_DNA"/>
</dbReference>
<evidence type="ECO:0000313" key="2">
    <source>
        <dbReference type="Proteomes" id="UP000762676"/>
    </source>
</evidence>
<keyword evidence="2" id="KW-1185">Reference proteome</keyword>